<evidence type="ECO:0000313" key="3">
    <source>
        <dbReference type="Proteomes" id="UP001060018"/>
    </source>
</evidence>
<dbReference type="AlphaFoldDB" id="A0AA95BQV1"/>
<feature type="chain" id="PRO_5041688900" evidence="1">
    <location>
        <begin position="31"/>
        <end position="390"/>
    </location>
</feature>
<organism evidence="2 3">
    <name type="scientific">Glutamicibacter halophytocola</name>
    <dbReference type="NCBI Taxonomy" id="1933880"/>
    <lineage>
        <taxon>Bacteria</taxon>
        <taxon>Bacillati</taxon>
        <taxon>Actinomycetota</taxon>
        <taxon>Actinomycetes</taxon>
        <taxon>Micrococcales</taxon>
        <taxon>Micrococcaceae</taxon>
        <taxon>Glutamicibacter</taxon>
    </lineage>
</organism>
<dbReference type="RefSeq" id="WP_257745931.1">
    <property type="nucleotide sequence ID" value="NZ_CP102487.1"/>
</dbReference>
<dbReference type="Proteomes" id="UP001060018">
    <property type="component" value="Chromosome"/>
</dbReference>
<accession>A0AA95BQV1</accession>
<protein>
    <submittedName>
        <fullName evidence="2">Uncharacterized protein</fullName>
    </submittedName>
</protein>
<sequence>MNRKRAATAFLVTLSALGMGLSGCSSSVWGAPEAEVLGEGKYALCFSKQSSAMDGKHQDGKLVIANQDGSFSEIQTWGMDTCSMAWNEAGLFFSDTRNDYRLDNAGLTTISSEKTDSQYGMLATSSDTAVGIYNLGFSETGYITQVVTTSGTTSTKKEIEGGYFIVSKCDGAVYGMGIGTGPYSTTGDPETEPMVLNQLTGTADGKEKNVGSSSEAREGISLEDAPCIGGKIYYISDAKRGGLDASAQPVLSSWDVDTGKYESHPLVTEDKNLTLFRQDGTGFPYVASGSVNNGALEWLGAGNSIMSTELKNGNTKQRFTVEGYRNDSAMSKAVFTENEVIVLADNNDGSNFRIVRYDRITGKELGRTVLDVRPDKLSDGMFFRGFAAKP</sequence>
<evidence type="ECO:0000256" key="1">
    <source>
        <dbReference type="SAM" id="SignalP"/>
    </source>
</evidence>
<evidence type="ECO:0000313" key="2">
    <source>
        <dbReference type="EMBL" id="UUX59635.1"/>
    </source>
</evidence>
<dbReference type="PROSITE" id="PS51257">
    <property type="entry name" value="PROKAR_LIPOPROTEIN"/>
    <property type="match status" value="1"/>
</dbReference>
<feature type="signal peptide" evidence="1">
    <location>
        <begin position="1"/>
        <end position="30"/>
    </location>
</feature>
<reference evidence="2" key="1">
    <citation type="journal article" date="2022" name="Pest Manag. Sci.">
        <title>Glutamicibacter halophytocola-mediated host fitness of potato tuber moth on Solanaceae crops.</title>
        <authorList>
            <person name="Wang W."/>
            <person name="Xiao G."/>
            <person name="Du G."/>
            <person name="Chang L."/>
            <person name="Yang Y."/>
            <person name="Ye J."/>
            <person name="Chen B."/>
        </authorList>
    </citation>
    <scope>NUCLEOTIDE SEQUENCE</scope>
    <source>
        <strain evidence="2">S2</strain>
    </source>
</reference>
<gene>
    <name evidence="2" type="ORF">NUH22_03110</name>
</gene>
<proteinExistence type="predicted"/>
<keyword evidence="1" id="KW-0732">Signal</keyword>
<dbReference type="EMBL" id="CP102487">
    <property type="protein sequence ID" value="UUX59635.1"/>
    <property type="molecule type" value="Genomic_DNA"/>
</dbReference>
<name>A0AA95BQV1_9MICC</name>